<sequence>MAHPNFLTPLHHELLSPLVGKIATGFKFEQTPDPRFFSDKFTVRMRMLDRTDSQLLLGIHSKPIKKSGAIEAALNIGVNLLISESADPRESILGFDALEESELEDLLRQPLNSVYLLKNQSLVLRFAHEAIKFEAICDSEGMMGLHWQVYI</sequence>
<dbReference type="AlphaFoldDB" id="A0A2M7GAK4"/>
<reference evidence="1 2" key="1">
    <citation type="submission" date="2017-09" db="EMBL/GenBank/DDBJ databases">
        <title>Depth-based differentiation of microbial function through sediment-hosted aquifers and enrichment of novel symbionts in the deep terrestrial subsurface.</title>
        <authorList>
            <person name="Probst A.J."/>
            <person name="Ladd B."/>
            <person name="Jarett J.K."/>
            <person name="Geller-Mcgrath D.E."/>
            <person name="Sieber C.M."/>
            <person name="Emerson J.B."/>
            <person name="Anantharaman K."/>
            <person name="Thomas B.C."/>
            <person name="Malmstrom R."/>
            <person name="Stieglmeier M."/>
            <person name="Klingl A."/>
            <person name="Woyke T."/>
            <person name="Ryan C.M."/>
            <person name="Banfield J.F."/>
        </authorList>
    </citation>
    <scope>NUCLEOTIDE SEQUENCE [LARGE SCALE GENOMIC DNA]</scope>
    <source>
        <strain evidence="1">CG17_big_fil_post_rev_8_21_14_2_50_48_46</strain>
    </source>
</reference>
<protein>
    <submittedName>
        <fullName evidence="1">Uncharacterized protein</fullName>
    </submittedName>
</protein>
<organism evidence="1 2">
    <name type="scientific">bacterium (Candidatus Blackallbacteria) CG17_big_fil_post_rev_8_21_14_2_50_48_46</name>
    <dbReference type="NCBI Taxonomy" id="2014261"/>
    <lineage>
        <taxon>Bacteria</taxon>
        <taxon>Candidatus Blackallbacteria</taxon>
    </lineage>
</organism>
<evidence type="ECO:0000313" key="1">
    <source>
        <dbReference type="EMBL" id="PIW19180.1"/>
    </source>
</evidence>
<dbReference type="Proteomes" id="UP000231019">
    <property type="component" value="Unassembled WGS sequence"/>
</dbReference>
<gene>
    <name evidence="1" type="ORF">COW36_01850</name>
</gene>
<dbReference type="EMBL" id="PFFQ01000005">
    <property type="protein sequence ID" value="PIW19180.1"/>
    <property type="molecule type" value="Genomic_DNA"/>
</dbReference>
<accession>A0A2M7GAK4</accession>
<proteinExistence type="predicted"/>
<evidence type="ECO:0000313" key="2">
    <source>
        <dbReference type="Proteomes" id="UP000231019"/>
    </source>
</evidence>
<name>A0A2M7GAK4_9BACT</name>
<comment type="caution">
    <text evidence="1">The sequence shown here is derived from an EMBL/GenBank/DDBJ whole genome shotgun (WGS) entry which is preliminary data.</text>
</comment>